<dbReference type="PROSITE" id="PS51257">
    <property type="entry name" value="PROKAR_LIPOPROTEIN"/>
    <property type="match status" value="1"/>
</dbReference>
<dbReference type="Gene3D" id="3.10.180.10">
    <property type="entry name" value="2,3-Dihydroxybiphenyl 1,2-Dioxygenase, domain 1"/>
    <property type="match status" value="1"/>
</dbReference>
<dbReference type="Pfam" id="PF00903">
    <property type="entry name" value="Glyoxalase"/>
    <property type="match status" value="1"/>
</dbReference>
<dbReference type="eggNOG" id="COG3324">
    <property type="taxonomic scope" value="Bacteria"/>
</dbReference>
<dbReference type="Proteomes" id="UP000023541">
    <property type="component" value="Unassembled WGS sequence"/>
</dbReference>
<feature type="domain" description="Glyoxalase/fosfomycin resistance/dioxygenase" evidence="2">
    <location>
        <begin position="51"/>
        <end position="158"/>
    </location>
</feature>
<reference evidence="3 4" key="1">
    <citation type="submission" date="2014-04" db="EMBL/GenBank/DDBJ databases">
        <title>Aquimarina sp. 22II-S11-z7 Genome Sequencing.</title>
        <authorList>
            <person name="Lai Q."/>
        </authorList>
    </citation>
    <scope>NUCLEOTIDE SEQUENCE [LARGE SCALE GENOMIC DNA]</scope>
    <source>
        <strain evidence="3 4">22II-S11-z7</strain>
    </source>
</reference>
<dbReference type="InterPro" id="IPR029068">
    <property type="entry name" value="Glyas_Bleomycin-R_OHBP_Dase"/>
</dbReference>
<dbReference type="EMBL" id="AQRA01000005">
    <property type="protein sequence ID" value="EZH73506.1"/>
    <property type="molecule type" value="Genomic_DNA"/>
</dbReference>
<dbReference type="CDD" id="cd07247">
    <property type="entry name" value="SgaA_N_like"/>
    <property type="match status" value="1"/>
</dbReference>
<organism evidence="3 4">
    <name type="scientific">Aquimarina atlantica</name>
    <dbReference type="NCBI Taxonomy" id="1317122"/>
    <lineage>
        <taxon>Bacteria</taxon>
        <taxon>Pseudomonadati</taxon>
        <taxon>Bacteroidota</taxon>
        <taxon>Flavobacteriia</taxon>
        <taxon>Flavobacteriales</taxon>
        <taxon>Flavobacteriaceae</taxon>
        <taxon>Aquimarina</taxon>
    </lineage>
</organism>
<gene>
    <name evidence="3" type="ORF">ATO12_16345</name>
</gene>
<name>A0A023BU29_9FLAO</name>
<dbReference type="InterPro" id="IPR004360">
    <property type="entry name" value="Glyas_Fos-R_dOase_dom"/>
</dbReference>
<dbReference type="InterPro" id="IPR052164">
    <property type="entry name" value="Anthracycline_SecMetBiosynth"/>
</dbReference>
<dbReference type="PANTHER" id="PTHR33993:SF2">
    <property type="entry name" value="VOC DOMAIN-CONTAINING PROTEIN"/>
    <property type="match status" value="1"/>
</dbReference>
<dbReference type="STRING" id="1317122.ATO12_16345"/>
<comment type="caution">
    <text evidence="3">The sequence shown here is derived from an EMBL/GenBank/DDBJ whole genome shotgun (WGS) entry which is preliminary data.</text>
</comment>
<dbReference type="PANTHER" id="PTHR33993">
    <property type="entry name" value="GLYOXALASE-RELATED"/>
    <property type="match status" value="1"/>
</dbReference>
<feature type="chain" id="PRO_5001517415" evidence="1">
    <location>
        <begin position="23"/>
        <end position="165"/>
    </location>
</feature>
<evidence type="ECO:0000259" key="2">
    <source>
        <dbReference type="Pfam" id="PF00903"/>
    </source>
</evidence>
<evidence type="ECO:0000256" key="1">
    <source>
        <dbReference type="SAM" id="SignalP"/>
    </source>
</evidence>
<accession>A0A023BU29</accession>
<dbReference type="AlphaFoldDB" id="A0A023BU29"/>
<keyword evidence="1" id="KW-0732">Signal</keyword>
<feature type="signal peptide" evidence="1">
    <location>
        <begin position="1"/>
        <end position="22"/>
    </location>
</feature>
<dbReference type="SUPFAM" id="SSF54593">
    <property type="entry name" value="Glyoxalase/Bleomycin resistance protein/Dihydroxybiphenyl dioxygenase"/>
    <property type="match status" value="1"/>
</dbReference>
<dbReference type="RefSeq" id="WP_034242201.1">
    <property type="nucleotide sequence ID" value="NZ_AQRA01000005.1"/>
</dbReference>
<sequence length="165" mass="18179">MKRIICSLFTAILILGSAACNRADTPKLEKQKSDSVIQQSAKEMKNYISIFEIPATDISRAIEFYQAILDINIEKMEMPGMEMGIFPYEEQAVTGVIVKGEDFKPSADGVTIYLNGGDNLQVILDKVEKNGGKIIVPKTPHADESGYFAMFIDSEGNKMGLHSPN</sequence>
<protein>
    <submittedName>
        <fullName evidence="3">Glyoxalase</fullName>
    </submittedName>
</protein>
<proteinExistence type="predicted"/>
<evidence type="ECO:0000313" key="3">
    <source>
        <dbReference type="EMBL" id="EZH73506.1"/>
    </source>
</evidence>
<evidence type="ECO:0000313" key="4">
    <source>
        <dbReference type="Proteomes" id="UP000023541"/>
    </source>
</evidence>
<keyword evidence="4" id="KW-1185">Reference proteome</keyword>